<feature type="domain" description="GAF" evidence="1">
    <location>
        <begin position="26"/>
        <end position="171"/>
    </location>
</feature>
<dbReference type="SMART" id="SM00065">
    <property type="entry name" value="GAF"/>
    <property type="match status" value="1"/>
</dbReference>
<name>A0A5K7ZPA7_9BACT</name>
<dbReference type="RefSeq" id="WP_155310740.1">
    <property type="nucleotide sequence ID" value="NZ_AP021876.1"/>
</dbReference>
<protein>
    <recommendedName>
        <fullName evidence="1">GAF domain-containing protein</fullName>
    </recommendedName>
</protein>
<evidence type="ECO:0000259" key="1">
    <source>
        <dbReference type="SMART" id="SM00065"/>
    </source>
</evidence>
<proteinExistence type="predicted"/>
<dbReference type="AlphaFoldDB" id="A0A5K7ZPA7"/>
<dbReference type="InterPro" id="IPR029016">
    <property type="entry name" value="GAF-like_dom_sf"/>
</dbReference>
<accession>A0A5K7ZPA7</accession>
<dbReference type="Pfam" id="PF13185">
    <property type="entry name" value="GAF_2"/>
    <property type="match status" value="1"/>
</dbReference>
<dbReference type="InterPro" id="IPR003018">
    <property type="entry name" value="GAF"/>
</dbReference>
<reference evidence="2 3" key="1">
    <citation type="submission" date="2019-11" db="EMBL/GenBank/DDBJ databases">
        <title>Comparative genomics of hydrocarbon-degrading Desulfosarcina strains.</title>
        <authorList>
            <person name="Watanabe M."/>
            <person name="Kojima H."/>
            <person name="Fukui M."/>
        </authorList>
    </citation>
    <scope>NUCLEOTIDE SEQUENCE [LARGE SCALE GENOMIC DNA]</scope>
    <source>
        <strain evidence="2 3">28bB2T</strain>
    </source>
</reference>
<evidence type="ECO:0000313" key="2">
    <source>
        <dbReference type="EMBL" id="BBO82367.1"/>
    </source>
</evidence>
<dbReference type="Gene3D" id="3.30.450.40">
    <property type="match status" value="1"/>
</dbReference>
<dbReference type="EMBL" id="AP021876">
    <property type="protein sequence ID" value="BBO82367.1"/>
    <property type="molecule type" value="Genomic_DNA"/>
</dbReference>
<evidence type="ECO:0000313" key="3">
    <source>
        <dbReference type="Proteomes" id="UP000425960"/>
    </source>
</evidence>
<organism evidence="2 3">
    <name type="scientific">Desulfosarcina ovata subsp. sediminis</name>
    <dbReference type="NCBI Taxonomy" id="885957"/>
    <lineage>
        <taxon>Bacteria</taxon>
        <taxon>Pseudomonadati</taxon>
        <taxon>Thermodesulfobacteriota</taxon>
        <taxon>Desulfobacteria</taxon>
        <taxon>Desulfobacterales</taxon>
        <taxon>Desulfosarcinaceae</taxon>
        <taxon>Desulfosarcina</taxon>
    </lineage>
</organism>
<dbReference type="Proteomes" id="UP000425960">
    <property type="component" value="Chromosome"/>
</dbReference>
<dbReference type="SUPFAM" id="SSF55781">
    <property type="entry name" value="GAF domain-like"/>
    <property type="match status" value="1"/>
</dbReference>
<gene>
    <name evidence="2" type="ORF">DSCO28_29330</name>
</gene>
<dbReference type="KEGG" id="dov:DSCO28_29330"/>
<sequence length="189" mass="21059">MRQAPQNRFHLKHFKAISLAISQYEDLDMLMNHFVEGLCLTFKIKGASVLLHDEQESQLFRVASYGVSEDYLAKGPLFVDTKDDAFTQGRPVFINDMLSDPRVQYGDAARSEGIVAMLSFPIKCRSTVVGLIRCYHTAPITLHEEDVDSVAVLSQLLGLVIENNGLKNFVNHVQIAVSGLPLRLRKGNG</sequence>